<feature type="compositionally biased region" description="Basic and acidic residues" evidence="9">
    <location>
        <begin position="546"/>
        <end position="555"/>
    </location>
</feature>
<dbReference type="InterPro" id="IPR001736">
    <property type="entry name" value="PLipase_D/transphosphatidylase"/>
</dbReference>
<keyword evidence="8" id="KW-0443">Lipid metabolism</keyword>
<evidence type="ECO:0000256" key="6">
    <source>
        <dbReference type="ARBA" id="ARBA00022837"/>
    </source>
</evidence>
<dbReference type="GO" id="GO:0009395">
    <property type="term" value="P:phospholipid catabolic process"/>
    <property type="evidence" value="ECO:0007669"/>
    <property type="project" value="TreeGrafter"/>
</dbReference>
<feature type="region of interest" description="Disordered" evidence="9">
    <location>
        <begin position="45"/>
        <end position="100"/>
    </location>
</feature>
<organism evidence="11 12">
    <name type="scientific">Chara braunii</name>
    <name type="common">Braun's stonewort</name>
    <dbReference type="NCBI Taxonomy" id="69332"/>
    <lineage>
        <taxon>Eukaryota</taxon>
        <taxon>Viridiplantae</taxon>
        <taxon>Streptophyta</taxon>
        <taxon>Charophyceae</taxon>
        <taxon>Charales</taxon>
        <taxon>Characeae</taxon>
        <taxon>Chara</taxon>
    </lineage>
</organism>
<dbReference type="Gene3D" id="3.30.870.10">
    <property type="entry name" value="Endonuclease Chain A"/>
    <property type="match status" value="4"/>
</dbReference>
<feature type="compositionally biased region" description="Polar residues" evidence="9">
    <location>
        <begin position="482"/>
        <end position="491"/>
    </location>
</feature>
<sequence length="1545" mass="167302">MVLLHGRVEVIINKAYLGGRAGPRCGAWSLCPCSMCCEVINTSSTGDNNSNSSSSRRRRRRSNVNASQDRIRARIPAGATSTRSRISSGATRQTGTSGRTHFWKRGGRQLGGAFLEQRASKACYVTIDAGPVRLGITQAIQKSAEGSVAWNQTLRLDLAHDVDSLTFVLKEVNWLGTRKLGWLKIPAAELARGRNIAGVFPLFSSEAVASSHARQSHSESPPSQRSHSFVPPSPPPPPPFPPHPAVATVTASSPAASTTLGNPAYHRLCSPAETPRNTGRVSAEGRTAVPNSNGGEVWSQQDYDVNRTAQPDGDNYDKRRAMGKRAATPAGETAAHPSSSAASPAATDPVATGFAPVESEPDTERCPGSPSLSGADRNDDSDRFTKESGSNVRNKRLALMLQFTPAFERSSLLRQQVLEQNATTSSAEPAEPWPSEGPNAGTKSIPSVSADSNRREEAQVGNTSSNQARMENGPIHGGCNTGAASSSTWQWPDTALDPVNNNLAIGSQKLGVGRAGRAAGEDSRTGEGHYNDREGVVAVVRGGKGNAEEGDKDGAIKGGGGEGGGGRRQGVGVGMTKFSSAVPFPAHRVGVPDTYFPVRENCTLKAYQDGCVPSDGTVATRIFLKGNGHQSSYGGERDGELGDGGRNSVAIPRAAARHGRQTVGKRGRREDQQHQQQQQQQQCVYYPTANKLSTELFESLAGAKKFIFIHMWAFSINLRAITMAGRRPQRSPSEATSGMAAEGDQQQVYGARLTHVHHGARHGRPVNCQEKLVSYGPPLGELLKRKAEEGVHVRVMIWSLTPRALKRFLVDRKFSLGSNQAARAFFKRSKVQCMLIARRVRGSYAGFIRTKVARATFTHHQKYVLVDQEIDGDGEDLGMEDQRTSCAPLANDGGEERTRREGTQQGQDAGRNKKATRQLVCFLGGLDLTEEDYDSSCHELYGEHGGKFQPWHDVACRLTGPAAWDVLTSFDQQWAVEAPRHRGFDQDVRTLVLRPDISGGHDSHCNDPQLLSTMESSGEQGREQLGIAAVESGAMGLASLVVPEKPFGRDLGAYPSSSAIGPAYTTTDPSAFGNLPGDQCVCKAAPWHAQVFRSIDSSSVAGFPLNSQLALLQGLSAEKVSVVDSSIQRAHVHTIRQARRFLYIEQQYLIGSSYAWSGASKRERGGAGNLVPMEIALRIARAIDEGEFFLVYILIPLNPQLTRSSRKAIRRWQTMTISAMYKVIADALRRNGLLTGDADVVDTNSGQQRDARKAQCGSGGELKGGGELWGEAYEGSTSSIHSGETRHAMSASESPVPIYGSFPELQVRENGFETLSRRQRFHPKDFLSIFCLGLLQVVPRKEVSFRQRFLAALRGHETVQLRGHALVHSKLLIADDEYILVGSPNLNERSLNGRRDTEIAVGAFQQDQTVAAAIATGNATVGKEPCGSNHAGVSSDGIALTMPRGEVHGFRMALWSEHLGCVEPIFREPWKIECMRRFNTLAYRNWQTYTGKCKDHCMRGHLLPYPLRVDGMGRVSEIPGSKHIPGTILERVKGGRAFIPDILTA</sequence>
<gene>
    <name evidence="11" type="ORF">CBR_g18890</name>
</gene>
<evidence type="ECO:0000256" key="8">
    <source>
        <dbReference type="ARBA" id="ARBA00023098"/>
    </source>
</evidence>
<feature type="region of interest" description="Disordered" evidence="9">
    <location>
        <begin position="420"/>
        <end position="493"/>
    </location>
</feature>
<dbReference type="GO" id="GO:0046872">
    <property type="term" value="F:metal ion binding"/>
    <property type="evidence" value="ECO:0007669"/>
    <property type="project" value="UniProtKB-KW"/>
</dbReference>
<dbReference type="SMART" id="SM00155">
    <property type="entry name" value="PLDc"/>
    <property type="match status" value="2"/>
</dbReference>
<dbReference type="InterPro" id="IPR024632">
    <property type="entry name" value="PLipase_D_C"/>
</dbReference>
<dbReference type="SUPFAM" id="SSF56024">
    <property type="entry name" value="Phospholipase D/nuclease"/>
    <property type="match status" value="2"/>
</dbReference>
<evidence type="ECO:0000256" key="4">
    <source>
        <dbReference type="ARBA" id="ARBA00022737"/>
    </source>
</evidence>
<feature type="region of interest" description="Disordered" evidence="9">
    <location>
        <begin position="1244"/>
        <end position="1263"/>
    </location>
</feature>
<reference evidence="11 12" key="1">
    <citation type="journal article" date="2018" name="Cell">
        <title>The Chara Genome: Secondary Complexity and Implications for Plant Terrestrialization.</title>
        <authorList>
            <person name="Nishiyama T."/>
            <person name="Sakayama H."/>
            <person name="Vries J.D."/>
            <person name="Buschmann H."/>
            <person name="Saint-Marcoux D."/>
            <person name="Ullrich K.K."/>
            <person name="Haas F.B."/>
            <person name="Vanderstraeten L."/>
            <person name="Becker D."/>
            <person name="Lang D."/>
            <person name="Vosolsobe S."/>
            <person name="Rombauts S."/>
            <person name="Wilhelmsson P.K.I."/>
            <person name="Janitza P."/>
            <person name="Kern R."/>
            <person name="Heyl A."/>
            <person name="Rumpler F."/>
            <person name="Villalobos L.I.A.C."/>
            <person name="Clay J.M."/>
            <person name="Skokan R."/>
            <person name="Toyoda A."/>
            <person name="Suzuki Y."/>
            <person name="Kagoshima H."/>
            <person name="Schijlen E."/>
            <person name="Tajeshwar N."/>
            <person name="Catarino B."/>
            <person name="Hetherington A.J."/>
            <person name="Saltykova A."/>
            <person name="Bonnot C."/>
            <person name="Breuninger H."/>
            <person name="Symeonidi A."/>
            <person name="Radhakrishnan G.V."/>
            <person name="Van Nieuwerburgh F."/>
            <person name="Deforce D."/>
            <person name="Chang C."/>
            <person name="Karol K.G."/>
            <person name="Hedrich R."/>
            <person name="Ulvskov P."/>
            <person name="Glockner G."/>
            <person name="Delwiche C.F."/>
            <person name="Petrasek J."/>
            <person name="Van de Peer Y."/>
            <person name="Friml J."/>
            <person name="Beilby M."/>
            <person name="Dolan L."/>
            <person name="Kohara Y."/>
            <person name="Sugano S."/>
            <person name="Fujiyama A."/>
            <person name="Delaux P.-M."/>
            <person name="Quint M."/>
            <person name="TheiBen G."/>
            <person name="Hagemann M."/>
            <person name="Harholt J."/>
            <person name="Dunand C."/>
            <person name="Zachgo S."/>
            <person name="Langdale J."/>
            <person name="Maumus F."/>
            <person name="Straeten D.V.D."/>
            <person name="Gould S.B."/>
            <person name="Rensing S.A."/>
        </authorList>
    </citation>
    <scope>NUCLEOTIDE SEQUENCE [LARGE SCALE GENOMIC DNA]</scope>
    <source>
        <strain evidence="11 12">S276</strain>
    </source>
</reference>
<feature type="compositionally biased region" description="Polar residues" evidence="9">
    <location>
        <begin position="460"/>
        <end position="469"/>
    </location>
</feature>
<feature type="compositionally biased region" description="Polar residues" evidence="9">
    <location>
        <begin position="441"/>
        <end position="451"/>
    </location>
</feature>
<feature type="region of interest" description="Disordered" evidence="9">
    <location>
        <begin position="885"/>
        <end position="911"/>
    </location>
</feature>
<accession>A0A388KWN4</accession>
<evidence type="ECO:0000256" key="1">
    <source>
        <dbReference type="ARBA" id="ARBA00000798"/>
    </source>
</evidence>
<feature type="region of interest" description="Disordered" evidence="9">
    <location>
        <begin position="627"/>
        <end position="681"/>
    </location>
</feature>
<comment type="caution">
    <text evidence="11">The sequence shown here is derived from an EMBL/GenBank/DDBJ whole genome shotgun (WGS) entry which is preliminary data.</text>
</comment>
<dbReference type="Proteomes" id="UP000265515">
    <property type="component" value="Unassembled WGS sequence"/>
</dbReference>
<feature type="compositionally biased region" description="Basic residues" evidence="9">
    <location>
        <begin position="655"/>
        <end position="667"/>
    </location>
</feature>
<protein>
    <recommendedName>
        <fullName evidence="2">phospholipase D</fullName>
        <ecNumber evidence="2">3.1.4.4</ecNumber>
    </recommendedName>
</protein>
<dbReference type="STRING" id="69332.A0A388KWN4"/>
<feature type="domain" description="PLD phosphodiesterase" evidence="10">
    <location>
        <begin position="1363"/>
        <end position="1390"/>
    </location>
</feature>
<feature type="compositionally biased region" description="Low complexity" evidence="9">
    <location>
        <begin position="245"/>
        <end position="259"/>
    </location>
</feature>
<feature type="compositionally biased region" description="Polar residues" evidence="9">
    <location>
        <begin position="289"/>
        <end position="309"/>
    </location>
</feature>
<evidence type="ECO:0000256" key="7">
    <source>
        <dbReference type="ARBA" id="ARBA00022963"/>
    </source>
</evidence>
<dbReference type="GO" id="GO:0005886">
    <property type="term" value="C:plasma membrane"/>
    <property type="evidence" value="ECO:0007669"/>
    <property type="project" value="TreeGrafter"/>
</dbReference>
<dbReference type="PANTHER" id="PTHR18896:SF60">
    <property type="entry name" value="PHOSPHOLIPASE D"/>
    <property type="match status" value="1"/>
</dbReference>
<feature type="compositionally biased region" description="Basic and acidic residues" evidence="9">
    <location>
        <begin position="376"/>
        <end position="386"/>
    </location>
</feature>
<dbReference type="InterPro" id="IPR015679">
    <property type="entry name" value="PLipase_D_fam"/>
</dbReference>
<comment type="catalytic activity">
    <reaction evidence="1">
        <text>a 1,2-diacyl-sn-glycero-3-phosphocholine + H2O = a 1,2-diacyl-sn-glycero-3-phosphate + choline + H(+)</text>
        <dbReference type="Rhea" id="RHEA:14445"/>
        <dbReference type="ChEBI" id="CHEBI:15354"/>
        <dbReference type="ChEBI" id="CHEBI:15377"/>
        <dbReference type="ChEBI" id="CHEBI:15378"/>
        <dbReference type="ChEBI" id="CHEBI:57643"/>
        <dbReference type="ChEBI" id="CHEBI:58608"/>
        <dbReference type="EC" id="3.1.4.4"/>
    </reaction>
</comment>
<evidence type="ECO:0000313" key="12">
    <source>
        <dbReference type="Proteomes" id="UP000265515"/>
    </source>
</evidence>
<evidence type="ECO:0000256" key="5">
    <source>
        <dbReference type="ARBA" id="ARBA00022801"/>
    </source>
</evidence>
<keyword evidence="6" id="KW-0106">Calcium</keyword>
<dbReference type="EMBL" id="BFEA01000203">
    <property type="protein sequence ID" value="GBG74480.1"/>
    <property type="molecule type" value="Genomic_DNA"/>
</dbReference>
<feature type="region of interest" description="Disordered" evidence="9">
    <location>
        <begin position="211"/>
        <end position="389"/>
    </location>
</feature>
<name>A0A388KWN4_CHABU</name>
<dbReference type="PROSITE" id="PS50035">
    <property type="entry name" value="PLD"/>
    <property type="match status" value="1"/>
</dbReference>
<dbReference type="GO" id="GO:0004630">
    <property type="term" value="F:phospholipase D activity"/>
    <property type="evidence" value="ECO:0007669"/>
    <property type="project" value="UniProtKB-EC"/>
</dbReference>
<feature type="compositionally biased region" description="Low complexity" evidence="9">
    <location>
        <begin position="333"/>
        <end position="352"/>
    </location>
</feature>
<evidence type="ECO:0000256" key="9">
    <source>
        <dbReference type="SAM" id="MobiDB-lite"/>
    </source>
</evidence>
<keyword evidence="5" id="KW-0378">Hydrolase</keyword>
<dbReference type="Gramene" id="GBG74480">
    <property type="protein sequence ID" value="GBG74480"/>
    <property type="gene ID" value="CBR_g18890"/>
</dbReference>
<keyword evidence="12" id="KW-1185">Reference proteome</keyword>
<dbReference type="EC" id="3.1.4.4" evidence="2"/>
<feature type="compositionally biased region" description="Pro residues" evidence="9">
    <location>
        <begin position="231"/>
        <end position="244"/>
    </location>
</feature>
<keyword evidence="4" id="KW-0677">Repeat</keyword>
<dbReference type="PANTHER" id="PTHR18896">
    <property type="entry name" value="PHOSPHOLIPASE D"/>
    <property type="match status" value="1"/>
</dbReference>
<keyword evidence="7" id="KW-0442">Lipid degradation</keyword>
<feature type="compositionally biased region" description="Gly residues" evidence="9">
    <location>
        <begin position="556"/>
        <end position="568"/>
    </location>
</feature>
<evidence type="ECO:0000313" key="11">
    <source>
        <dbReference type="EMBL" id="GBG74480.1"/>
    </source>
</evidence>
<evidence type="ECO:0000259" key="10">
    <source>
        <dbReference type="PROSITE" id="PS50035"/>
    </source>
</evidence>
<feature type="region of interest" description="Disordered" evidence="9">
    <location>
        <begin position="544"/>
        <end position="568"/>
    </location>
</feature>
<feature type="compositionally biased region" description="Polar residues" evidence="9">
    <location>
        <begin position="79"/>
        <end position="99"/>
    </location>
</feature>
<dbReference type="OrthoDB" id="14911at2759"/>
<dbReference type="Pfam" id="PF12357">
    <property type="entry name" value="PLD_C"/>
    <property type="match status" value="1"/>
</dbReference>
<keyword evidence="3" id="KW-0479">Metal-binding</keyword>
<proteinExistence type="predicted"/>
<evidence type="ECO:0000256" key="2">
    <source>
        <dbReference type="ARBA" id="ARBA00012027"/>
    </source>
</evidence>
<evidence type="ECO:0000256" key="3">
    <source>
        <dbReference type="ARBA" id="ARBA00022723"/>
    </source>
</evidence>